<dbReference type="SUPFAM" id="SSF52980">
    <property type="entry name" value="Restriction endonuclease-like"/>
    <property type="match status" value="1"/>
</dbReference>
<dbReference type="CDD" id="cd22340">
    <property type="entry name" value="NgoMIV-like"/>
    <property type="match status" value="1"/>
</dbReference>
<dbReference type="RefSeq" id="WP_271886534.1">
    <property type="nucleotide sequence ID" value="NZ_CP067136.1"/>
</dbReference>
<accession>A0ABY7SPX1</accession>
<evidence type="ECO:0000313" key="1">
    <source>
        <dbReference type="EMBL" id="WCR08876.1"/>
    </source>
</evidence>
<dbReference type="InterPro" id="IPR037083">
    <property type="entry name" value="NgoMIV_sf"/>
</dbReference>
<protein>
    <recommendedName>
        <fullName evidence="3">Restriction endonuclease</fullName>
    </recommendedName>
</protein>
<dbReference type="InterPro" id="IPR011335">
    <property type="entry name" value="Restrct_endonuc-II-like"/>
</dbReference>
<dbReference type="Pfam" id="PF09015">
    <property type="entry name" value="NgoMIV_restric"/>
    <property type="match status" value="1"/>
</dbReference>
<proteinExistence type="predicted"/>
<gene>
    <name evidence="1" type="ORF">JHX87_08865</name>
</gene>
<evidence type="ECO:0000313" key="2">
    <source>
        <dbReference type="Proteomes" id="UP001219349"/>
    </source>
</evidence>
<sequence length="279" mass="30549">MSCWLTEARRRFHAECLAGPITETRGVPSIADVSNSVSREIASALVARIGATQSHAAKPAGQTAGSMFETATQNFIAACFEKLSHLRPGEFSVAKGQTIAQFDQYSHLDELRALAMQNRELRTLLGSDYLIKPDVVVLRQPVSDAALNRDLALIDDSVARYTALRQKNGARASLHASISCKLTIRSDRVQNTRSEALNLVRNRKGRLPHIVAVTAEPLPSRIAAIALGTGDMDCIYHFALPELLDSLQGQGRERLDLVETMIDGQRLRDIADLPLDLVI</sequence>
<keyword evidence="2" id="KW-1185">Reference proteome</keyword>
<dbReference type="EMBL" id="CP067136">
    <property type="protein sequence ID" value="WCR08876.1"/>
    <property type="molecule type" value="Genomic_DNA"/>
</dbReference>
<dbReference type="Proteomes" id="UP001219349">
    <property type="component" value="Chromosome"/>
</dbReference>
<organism evidence="1 2">
    <name type="scientific">Paracoccus fistulariae</name>
    <dbReference type="NCBI Taxonomy" id="658446"/>
    <lineage>
        <taxon>Bacteria</taxon>
        <taxon>Pseudomonadati</taxon>
        <taxon>Pseudomonadota</taxon>
        <taxon>Alphaproteobacteria</taxon>
        <taxon>Rhodobacterales</taxon>
        <taxon>Paracoccaceae</taxon>
        <taxon>Paracoccus</taxon>
    </lineage>
</organism>
<name>A0ABY7SPX1_9RHOB</name>
<dbReference type="InterPro" id="IPR015105">
    <property type="entry name" value="NgoMIV"/>
</dbReference>
<dbReference type="Gene3D" id="3.40.50.10010">
    <property type="entry name" value="Type-2 restriction enzyme NgoMIV"/>
    <property type="match status" value="1"/>
</dbReference>
<reference evidence="1 2" key="1">
    <citation type="submission" date="2021-01" db="EMBL/GenBank/DDBJ databases">
        <title>Biogeographic distribution of Paracoccus.</title>
        <authorList>
            <person name="Hollensteiner J."/>
            <person name="Leineberger J."/>
            <person name="Brinkhoff T."/>
            <person name="Daniel R."/>
        </authorList>
    </citation>
    <scope>NUCLEOTIDE SEQUENCE [LARGE SCALE GENOMIC DNA]</scope>
    <source>
        <strain evidence="1 2">KCTC 22803</strain>
    </source>
</reference>
<evidence type="ECO:0008006" key="3">
    <source>
        <dbReference type="Google" id="ProtNLM"/>
    </source>
</evidence>